<keyword evidence="5" id="KW-0717">Septation</keyword>
<dbReference type="PANTHER" id="PTHR34981">
    <property type="entry name" value="CELL DIVISION PROTEIN ZAPA"/>
    <property type="match status" value="1"/>
</dbReference>
<evidence type="ECO:0000256" key="8">
    <source>
        <dbReference type="ARBA" id="ARBA00026068"/>
    </source>
</evidence>
<gene>
    <name evidence="11" type="ORF">ENT08_10540</name>
</gene>
<dbReference type="GO" id="GO:0000921">
    <property type="term" value="P:septin ring assembly"/>
    <property type="evidence" value="ECO:0007669"/>
    <property type="project" value="TreeGrafter"/>
</dbReference>
<evidence type="ECO:0000256" key="5">
    <source>
        <dbReference type="ARBA" id="ARBA00023210"/>
    </source>
</evidence>
<comment type="subunit">
    <text evidence="8">Homodimer. Interacts with FtsZ.</text>
</comment>
<evidence type="ECO:0000256" key="10">
    <source>
        <dbReference type="SAM" id="Coils"/>
    </source>
</evidence>
<keyword evidence="6" id="KW-0131">Cell cycle</keyword>
<reference evidence="11" key="1">
    <citation type="journal article" date="2020" name="mSystems">
        <title>Genome- and Community-Level Interaction Insights into Carbon Utilization and Element Cycling Functions of Hydrothermarchaeota in Hydrothermal Sediment.</title>
        <authorList>
            <person name="Zhou Z."/>
            <person name="Liu Y."/>
            <person name="Xu W."/>
            <person name="Pan J."/>
            <person name="Luo Z.H."/>
            <person name="Li M."/>
        </authorList>
    </citation>
    <scope>NUCLEOTIDE SEQUENCE [LARGE SCALE GENOMIC DNA]</scope>
    <source>
        <strain evidence="11">SpSt-548</strain>
    </source>
</reference>
<comment type="caution">
    <text evidence="11">The sequence shown here is derived from an EMBL/GenBank/DDBJ whole genome shotgun (WGS) entry which is preliminary data.</text>
</comment>
<keyword evidence="3" id="KW-0963">Cytoplasm</keyword>
<dbReference type="GO" id="GO:0030428">
    <property type="term" value="C:cell septum"/>
    <property type="evidence" value="ECO:0007669"/>
    <property type="project" value="TreeGrafter"/>
</dbReference>
<evidence type="ECO:0000256" key="1">
    <source>
        <dbReference type="ARBA" id="ARBA00004496"/>
    </source>
</evidence>
<sequence>MWENRRKVLEESAKTVTVEILGRTLTLASPILPEKLQAVARMVDEQLRELQRAFPASPVADLAILAALNLACEYMENKEGYQALQEHYQQLQQEIETRSRQLLQKLAVHDHGAPPGP</sequence>
<dbReference type="GO" id="GO:0005829">
    <property type="term" value="C:cytosol"/>
    <property type="evidence" value="ECO:0007669"/>
    <property type="project" value="TreeGrafter"/>
</dbReference>
<comment type="function">
    <text evidence="7">Activator of cell division through the inhibition of FtsZ GTPase activity, therefore promoting FtsZ assembly into bundles of protofilaments necessary for the formation of the division Z ring. It is recruited early at mid-cell but it is not essential for cell division.</text>
</comment>
<comment type="subcellular location">
    <subcellularLocation>
        <location evidence="1">Cytoplasm</location>
    </subcellularLocation>
</comment>
<evidence type="ECO:0000256" key="7">
    <source>
        <dbReference type="ARBA" id="ARBA00024910"/>
    </source>
</evidence>
<evidence type="ECO:0000313" key="11">
    <source>
        <dbReference type="EMBL" id="HGS06148.1"/>
    </source>
</evidence>
<feature type="coiled-coil region" evidence="10">
    <location>
        <begin position="74"/>
        <end position="101"/>
    </location>
</feature>
<evidence type="ECO:0000256" key="3">
    <source>
        <dbReference type="ARBA" id="ARBA00022490"/>
    </source>
</evidence>
<dbReference type="SUPFAM" id="SSF102829">
    <property type="entry name" value="Cell division protein ZapA-like"/>
    <property type="match status" value="1"/>
</dbReference>
<keyword evidence="4 11" id="KW-0132">Cell division</keyword>
<dbReference type="EMBL" id="DSXI01000625">
    <property type="protein sequence ID" value="HGS06148.1"/>
    <property type="molecule type" value="Genomic_DNA"/>
</dbReference>
<accession>A0A7V4LDZ3</accession>
<dbReference type="InterPro" id="IPR007838">
    <property type="entry name" value="Cell_div_ZapA-like"/>
</dbReference>
<evidence type="ECO:0000256" key="2">
    <source>
        <dbReference type="ARBA" id="ARBA00015195"/>
    </source>
</evidence>
<dbReference type="AlphaFoldDB" id="A0A7V4LDZ3"/>
<dbReference type="GO" id="GO:0032153">
    <property type="term" value="C:cell division site"/>
    <property type="evidence" value="ECO:0007669"/>
    <property type="project" value="TreeGrafter"/>
</dbReference>
<dbReference type="InterPro" id="IPR036192">
    <property type="entry name" value="Cell_div_ZapA-like_sf"/>
</dbReference>
<evidence type="ECO:0000256" key="9">
    <source>
        <dbReference type="ARBA" id="ARBA00033158"/>
    </source>
</evidence>
<dbReference type="GO" id="GO:0043093">
    <property type="term" value="P:FtsZ-dependent cytokinesis"/>
    <property type="evidence" value="ECO:0007669"/>
    <property type="project" value="TreeGrafter"/>
</dbReference>
<dbReference type="GO" id="GO:0000917">
    <property type="term" value="P:division septum assembly"/>
    <property type="evidence" value="ECO:0007669"/>
    <property type="project" value="UniProtKB-KW"/>
</dbReference>
<evidence type="ECO:0000256" key="4">
    <source>
        <dbReference type="ARBA" id="ARBA00022618"/>
    </source>
</evidence>
<dbReference type="PANTHER" id="PTHR34981:SF1">
    <property type="entry name" value="CELL DIVISION PROTEIN ZAPA"/>
    <property type="match status" value="1"/>
</dbReference>
<name>A0A7V4LDZ3_9BACT</name>
<organism evidence="11">
    <name type="scientific">Desulfobacca acetoxidans</name>
    <dbReference type="NCBI Taxonomy" id="60893"/>
    <lineage>
        <taxon>Bacteria</taxon>
        <taxon>Pseudomonadati</taxon>
        <taxon>Thermodesulfobacteriota</taxon>
        <taxon>Desulfobaccia</taxon>
        <taxon>Desulfobaccales</taxon>
        <taxon>Desulfobaccaceae</taxon>
        <taxon>Desulfobacca</taxon>
    </lineage>
</organism>
<protein>
    <recommendedName>
        <fullName evidence="2">Cell division protein ZapA</fullName>
    </recommendedName>
    <alternativeName>
        <fullName evidence="9">Z ring-associated protein ZapA</fullName>
    </alternativeName>
</protein>
<dbReference type="Gene3D" id="6.10.250.790">
    <property type="match status" value="1"/>
</dbReference>
<evidence type="ECO:0000256" key="6">
    <source>
        <dbReference type="ARBA" id="ARBA00023306"/>
    </source>
</evidence>
<proteinExistence type="predicted"/>
<keyword evidence="10" id="KW-0175">Coiled coil</keyword>
<dbReference type="InterPro" id="IPR053712">
    <property type="entry name" value="Bac_CellDiv_Activator"/>
</dbReference>
<dbReference type="Pfam" id="PF05164">
    <property type="entry name" value="ZapA"/>
    <property type="match status" value="1"/>
</dbReference>